<sequence>MSCQTIPRLASTRDYTVACDSARSKPGFLFGFVTLAAVVS</sequence>
<accession>G7DZH6</accession>
<comment type="caution">
    <text evidence="1">The sequence shown here is derived from an EMBL/GenBank/DDBJ whole genome shotgun (WGS) entry which is preliminary data.</text>
</comment>
<proteinExistence type="predicted"/>
<reference evidence="1 2" key="1">
    <citation type="journal article" date="2011" name="J. Gen. Appl. Microbiol.">
        <title>Draft genome sequencing of the enigmatic basidiomycete Mixia osmundae.</title>
        <authorList>
            <person name="Nishida H."/>
            <person name="Nagatsuka Y."/>
            <person name="Sugiyama J."/>
        </authorList>
    </citation>
    <scope>NUCLEOTIDE SEQUENCE [LARGE SCALE GENOMIC DNA]</scope>
    <source>
        <strain evidence="2">CBS 9802 / IAM 14324 / JCM 22182 / KY 12970</strain>
    </source>
</reference>
<reference evidence="1 2" key="2">
    <citation type="journal article" date="2012" name="Open Biol.">
        <title>Characteristics of nucleosomes and linker DNA regions on the genome of the basidiomycete Mixia osmundae revealed by mono- and dinucleosome mapping.</title>
        <authorList>
            <person name="Nishida H."/>
            <person name="Kondo S."/>
            <person name="Matsumoto T."/>
            <person name="Suzuki Y."/>
            <person name="Yoshikawa H."/>
            <person name="Taylor T.D."/>
            <person name="Sugiyama J."/>
        </authorList>
    </citation>
    <scope>NUCLEOTIDE SEQUENCE [LARGE SCALE GENOMIC DNA]</scope>
    <source>
        <strain evidence="2">CBS 9802 / IAM 14324 / JCM 22182 / KY 12970</strain>
    </source>
</reference>
<dbReference type="EMBL" id="BABT02000069">
    <property type="protein sequence ID" value="GAA95986.1"/>
    <property type="molecule type" value="Genomic_DNA"/>
</dbReference>
<keyword evidence="2" id="KW-1185">Reference proteome</keyword>
<dbReference type="HOGENOM" id="CLU_3299548_0_0_1"/>
<dbReference type="InParanoid" id="G7DZH6"/>
<organism evidence="1 2">
    <name type="scientific">Mixia osmundae (strain CBS 9802 / IAM 14324 / JCM 22182 / KY 12970)</name>
    <dbReference type="NCBI Taxonomy" id="764103"/>
    <lineage>
        <taxon>Eukaryota</taxon>
        <taxon>Fungi</taxon>
        <taxon>Dikarya</taxon>
        <taxon>Basidiomycota</taxon>
        <taxon>Pucciniomycotina</taxon>
        <taxon>Mixiomycetes</taxon>
        <taxon>Mixiales</taxon>
        <taxon>Mixiaceae</taxon>
        <taxon>Mixia</taxon>
    </lineage>
</organism>
<dbReference type="AlphaFoldDB" id="G7DZH6"/>
<dbReference type="Proteomes" id="UP000009131">
    <property type="component" value="Unassembled WGS sequence"/>
</dbReference>
<protein>
    <submittedName>
        <fullName evidence="1">Uncharacterized protein</fullName>
    </submittedName>
</protein>
<evidence type="ECO:0000313" key="1">
    <source>
        <dbReference type="EMBL" id="GAA95986.1"/>
    </source>
</evidence>
<gene>
    <name evidence="1" type="primary">Mo02644</name>
    <name evidence="1" type="ORF">E5Q_02644</name>
</gene>
<evidence type="ECO:0000313" key="2">
    <source>
        <dbReference type="Proteomes" id="UP000009131"/>
    </source>
</evidence>
<name>G7DZH6_MIXOS</name>